<evidence type="ECO:0000313" key="8">
    <source>
        <dbReference type="EMBL" id="PIR74688.1"/>
    </source>
</evidence>
<proteinExistence type="inferred from homology"/>
<keyword evidence="4" id="KW-1015">Disulfide bond</keyword>
<evidence type="ECO:0000256" key="3">
    <source>
        <dbReference type="ARBA" id="ARBA00023002"/>
    </source>
</evidence>
<dbReference type="Pfam" id="PF13462">
    <property type="entry name" value="Thioredoxin_4"/>
    <property type="match status" value="1"/>
</dbReference>
<gene>
    <name evidence="8" type="ORF">COU35_01295</name>
</gene>
<dbReference type="InterPro" id="IPR012336">
    <property type="entry name" value="Thioredoxin-like_fold"/>
</dbReference>
<evidence type="ECO:0000259" key="7">
    <source>
        <dbReference type="PROSITE" id="PS51352"/>
    </source>
</evidence>
<dbReference type="Proteomes" id="UP000230154">
    <property type="component" value="Unassembled WGS sequence"/>
</dbReference>
<organism evidence="8 9">
    <name type="scientific">Candidatus Magasanikbacteria bacterium CG10_big_fil_rev_8_21_14_0_10_47_10</name>
    <dbReference type="NCBI Taxonomy" id="1974652"/>
    <lineage>
        <taxon>Bacteria</taxon>
        <taxon>Candidatus Magasanikiibacteriota</taxon>
    </lineage>
</organism>
<protein>
    <recommendedName>
        <fullName evidence="7">Thioredoxin domain-containing protein</fullName>
    </recommendedName>
</protein>
<keyword evidence="6" id="KW-0472">Membrane</keyword>
<dbReference type="EMBL" id="PFCB01000010">
    <property type="protein sequence ID" value="PIR74688.1"/>
    <property type="molecule type" value="Genomic_DNA"/>
</dbReference>
<accession>A0A2H0TRB7</accession>
<dbReference type="InterPro" id="IPR013766">
    <property type="entry name" value="Thioredoxin_domain"/>
</dbReference>
<evidence type="ECO:0000256" key="5">
    <source>
        <dbReference type="ARBA" id="ARBA00023284"/>
    </source>
</evidence>
<comment type="caution">
    <text evidence="8">The sequence shown here is derived from an EMBL/GenBank/DDBJ whole genome shotgun (WGS) entry which is preliminary data.</text>
</comment>
<dbReference type="PANTHER" id="PTHR13887">
    <property type="entry name" value="GLUTATHIONE S-TRANSFERASE KAPPA"/>
    <property type="match status" value="1"/>
</dbReference>
<evidence type="ECO:0000256" key="6">
    <source>
        <dbReference type="SAM" id="Phobius"/>
    </source>
</evidence>
<feature type="domain" description="Thioredoxin" evidence="7">
    <location>
        <begin position="71"/>
        <end position="256"/>
    </location>
</feature>
<dbReference type="PANTHER" id="PTHR13887:SF14">
    <property type="entry name" value="DISULFIDE BOND FORMATION PROTEIN D"/>
    <property type="match status" value="1"/>
</dbReference>
<dbReference type="AlphaFoldDB" id="A0A2H0TRB7"/>
<dbReference type="SUPFAM" id="SSF52833">
    <property type="entry name" value="Thioredoxin-like"/>
    <property type="match status" value="1"/>
</dbReference>
<evidence type="ECO:0000313" key="9">
    <source>
        <dbReference type="Proteomes" id="UP000230154"/>
    </source>
</evidence>
<keyword evidence="6" id="KW-1133">Transmembrane helix</keyword>
<evidence type="ECO:0000256" key="1">
    <source>
        <dbReference type="ARBA" id="ARBA00005791"/>
    </source>
</evidence>
<feature type="transmembrane region" description="Helical" evidence="6">
    <location>
        <begin position="24"/>
        <end position="48"/>
    </location>
</feature>
<evidence type="ECO:0000256" key="2">
    <source>
        <dbReference type="ARBA" id="ARBA00022729"/>
    </source>
</evidence>
<keyword evidence="3" id="KW-0560">Oxidoreductase</keyword>
<keyword evidence="6" id="KW-0812">Transmembrane</keyword>
<dbReference type="GO" id="GO:0016491">
    <property type="term" value="F:oxidoreductase activity"/>
    <property type="evidence" value="ECO:0007669"/>
    <property type="project" value="UniProtKB-KW"/>
</dbReference>
<keyword evidence="5" id="KW-0676">Redox-active center</keyword>
<comment type="similarity">
    <text evidence="1">Belongs to the thioredoxin family. DsbA subfamily.</text>
</comment>
<evidence type="ECO:0000256" key="4">
    <source>
        <dbReference type="ARBA" id="ARBA00023157"/>
    </source>
</evidence>
<reference evidence="9" key="1">
    <citation type="submission" date="2017-09" db="EMBL/GenBank/DDBJ databases">
        <title>Depth-based differentiation of microbial function through sediment-hosted aquifers and enrichment of novel symbionts in the deep terrestrial subsurface.</title>
        <authorList>
            <person name="Probst A.J."/>
            <person name="Ladd B."/>
            <person name="Jarett J.K."/>
            <person name="Geller-Mcgrath D.E."/>
            <person name="Sieber C.M.K."/>
            <person name="Emerson J.B."/>
            <person name="Anantharaman K."/>
            <person name="Thomas B.C."/>
            <person name="Malmstrom R."/>
            <person name="Stieglmeier M."/>
            <person name="Klingl A."/>
            <person name="Woyke T."/>
            <person name="Ryan C.M."/>
            <person name="Banfield J.F."/>
        </authorList>
    </citation>
    <scope>NUCLEOTIDE SEQUENCE [LARGE SCALE GENOMIC DNA]</scope>
</reference>
<dbReference type="Gene3D" id="3.40.30.10">
    <property type="entry name" value="Glutaredoxin"/>
    <property type="match status" value="1"/>
</dbReference>
<keyword evidence="2" id="KW-0732">Signal</keyword>
<sequence>MPDPMPIPEQPLPSPRHSSTGKRVFFVAVGLFVLAAFAFLALFSYYLWVERYGDPAKRTQLNERFQEQLSLLPGANTGRSTVDIDITKQIHPHNPMFGNADASVTIIAFIDFECPYCRAAYNDFEQIRDQYGPAVNIVFKHFPVSQIHPHAAQAALAAQCAHEQNAFWEYYRLLFEKQQLSDDALLSYAHRLNLNEETFSSCLATNKYINEINQDLQDGINAGVRGTPTYLLNNQRIEGVTKLESWQNLIVEELQKS</sequence>
<name>A0A2H0TRB7_9BACT</name>
<dbReference type="PROSITE" id="PS51352">
    <property type="entry name" value="THIOREDOXIN_2"/>
    <property type="match status" value="1"/>
</dbReference>
<dbReference type="InterPro" id="IPR036249">
    <property type="entry name" value="Thioredoxin-like_sf"/>
</dbReference>